<keyword evidence="2" id="KW-0548">Nucleotidyltransferase</keyword>
<dbReference type="Gene3D" id="3.30.70.260">
    <property type="match status" value="1"/>
</dbReference>
<dbReference type="PROSITE" id="PS51831">
    <property type="entry name" value="HD"/>
    <property type="match status" value="1"/>
</dbReference>
<dbReference type="AlphaFoldDB" id="A0A6J6B2C0"/>
<dbReference type="Pfam" id="PF01966">
    <property type="entry name" value="HD"/>
    <property type="match status" value="1"/>
</dbReference>
<name>A0A6J6B2C0_9ZZZZ</name>
<keyword evidence="5" id="KW-0460">Magnesium</keyword>
<dbReference type="HAMAP" id="MF_00277">
    <property type="entry name" value="PII_uridylyl_transf"/>
    <property type="match status" value="1"/>
</dbReference>
<dbReference type="SUPFAM" id="SSF81301">
    <property type="entry name" value="Nucleotidyltransferase"/>
    <property type="match status" value="1"/>
</dbReference>
<evidence type="ECO:0000259" key="8">
    <source>
        <dbReference type="PROSITE" id="PS51831"/>
    </source>
</evidence>
<dbReference type="InterPro" id="IPR043519">
    <property type="entry name" value="NT_sf"/>
</dbReference>
<dbReference type="SUPFAM" id="SSF81593">
    <property type="entry name" value="Nucleotidyltransferase substrate binding subunit/domain"/>
    <property type="match status" value="1"/>
</dbReference>
<dbReference type="Pfam" id="PF08335">
    <property type="entry name" value="GlnD_UR_UTase"/>
    <property type="match status" value="1"/>
</dbReference>
<evidence type="ECO:0000256" key="4">
    <source>
        <dbReference type="ARBA" id="ARBA00022801"/>
    </source>
</evidence>
<dbReference type="SMART" id="SM00471">
    <property type="entry name" value="HDc"/>
    <property type="match status" value="1"/>
</dbReference>
<dbReference type="PANTHER" id="PTHR47320">
    <property type="entry name" value="BIFUNCTIONAL URIDYLYLTRANSFERASE/URIDYLYL-REMOVING ENZYME"/>
    <property type="match status" value="1"/>
</dbReference>
<keyword evidence="6" id="KW-0511">Multifunctional enzyme</keyword>
<dbReference type="InterPro" id="IPR045865">
    <property type="entry name" value="ACT-like_dom_sf"/>
</dbReference>
<dbReference type="SUPFAM" id="SSF109604">
    <property type="entry name" value="HD-domain/PDEase-like"/>
    <property type="match status" value="1"/>
</dbReference>
<sequence length="767" mass="83854">MSYELQRSDFLDNRQLKGRDFCLAYTELIESWLIEIFDSSAVGTSGIALVAVGGQGRSELAPQSDLDLLLLYDRDAPAKQVAAIADALWYPIWDAGLKLGHAVRSIKDTLALANEDLVTATALLSARHIAGDASLTAELAEKAKVNWRKRGKRWLGELSSSVEDRHSSAGELAFDLEPDLKEGRGGLRDVHAMTWARAAGADIEESLLLSLAPAYEEILEVRVELHRCTARPGDQLLLQEQDAVAAAVGDADADVLMARVATAGRKIAWASDESFHEIKLSLGGPFRDRFRRERQLDNGLILRNARVCLGDEAKADTDPLAVLQVGLAAAQASARIETRTLEALSHAPAIAVPWPLEARELFVDLLRHGPASIPVIETLDQFGLWTPLFPEWEPCRSLPQRNVFHHYTVDRHLLECSAEAASLAHRTPRPDLLVIAALFHDIGKGYAGDHSEVGMQLTVEIASRMGYDSEDVRTLAFLVRYHLLLSEIATRRDLDDPATIEGVAKIVETADRLALLRALSEADGVSTGSTSWGPWKAQLVEQLAARVANLLNGVEELSERSSFPSEAQRQLMQSPGIHLSLEGERITVICPDRLGAFFRVAGALALHDLDVVGANVYSENGVALDEFQVLVGGSGVMPWDDVRTDILKSLEGRLAVQARLEDRIRQTRRRPGRGPRQFPSRVRFDNDATAGATVLEAVGPDRIGLLYGLTRALADLDLNVSSAKIHTMGEDVIDTFYLTLAGGGQVQDADHQAEIRRALMHVLEPSV</sequence>
<protein>
    <submittedName>
        <fullName evidence="9">Unannotated protein</fullName>
    </submittedName>
</protein>
<organism evidence="9">
    <name type="scientific">freshwater metagenome</name>
    <dbReference type="NCBI Taxonomy" id="449393"/>
    <lineage>
        <taxon>unclassified sequences</taxon>
        <taxon>metagenomes</taxon>
        <taxon>ecological metagenomes</taxon>
    </lineage>
</organism>
<feature type="domain" description="ACT" evidence="7">
    <location>
        <begin position="585"/>
        <end position="665"/>
    </location>
</feature>
<evidence type="ECO:0000259" key="7">
    <source>
        <dbReference type="PROSITE" id="PS51671"/>
    </source>
</evidence>
<dbReference type="InterPro" id="IPR006674">
    <property type="entry name" value="HD_domain"/>
</dbReference>
<accession>A0A6J6B2C0</accession>
<reference evidence="9" key="1">
    <citation type="submission" date="2020-05" db="EMBL/GenBank/DDBJ databases">
        <authorList>
            <person name="Chiriac C."/>
            <person name="Salcher M."/>
            <person name="Ghai R."/>
            <person name="Kavagutti S V."/>
        </authorList>
    </citation>
    <scope>NUCLEOTIDE SEQUENCE</scope>
</reference>
<feature type="domain" description="HD" evidence="8">
    <location>
        <begin position="409"/>
        <end position="516"/>
    </location>
</feature>
<dbReference type="SUPFAM" id="SSF55021">
    <property type="entry name" value="ACT-like"/>
    <property type="match status" value="2"/>
</dbReference>
<proteinExistence type="inferred from homology"/>
<dbReference type="InterPro" id="IPR013546">
    <property type="entry name" value="PII_UdlTrfase/GS_AdlTrfase"/>
</dbReference>
<dbReference type="PROSITE" id="PS51671">
    <property type="entry name" value="ACT"/>
    <property type="match status" value="2"/>
</dbReference>
<dbReference type="PIRSF" id="PIRSF006288">
    <property type="entry name" value="PII_uridyltransf"/>
    <property type="match status" value="1"/>
</dbReference>
<keyword evidence="3" id="KW-0677">Repeat</keyword>
<dbReference type="GO" id="GO:0016787">
    <property type="term" value="F:hydrolase activity"/>
    <property type="evidence" value="ECO:0007669"/>
    <property type="project" value="UniProtKB-KW"/>
</dbReference>
<gene>
    <name evidence="9" type="ORF">UFOPK1358_00484</name>
</gene>
<keyword evidence="1" id="KW-0808">Transferase</keyword>
<dbReference type="GO" id="GO:0008773">
    <property type="term" value="F:[protein-PII] uridylyltransferase activity"/>
    <property type="evidence" value="ECO:0007669"/>
    <property type="project" value="InterPro"/>
</dbReference>
<dbReference type="CDD" id="cd00077">
    <property type="entry name" value="HDc"/>
    <property type="match status" value="1"/>
</dbReference>
<evidence type="ECO:0000256" key="5">
    <source>
        <dbReference type="ARBA" id="ARBA00022842"/>
    </source>
</evidence>
<evidence type="ECO:0000313" key="9">
    <source>
        <dbReference type="EMBL" id="CAB4532503.1"/>
    </source>
</evidence>
<dbReference type="EMBL" id="CAEZSF010000029">
    <property type="protein sequence ID" value="CAB4532503.1"/>
    <property type="molecule type" value="Genomic_DNA"/>
</dbReference>
<dbReference type="NCBIfam" id="NF002895">
    <property type="entry name" value="PRK03381.1"/>
    <property type="match status" value="1"/>
</dbReference>
<evidence type="ECO:0000256" key="1">
    <source>
        <dbReference type="ARBA" id="ARBA00022679"/>
    </source>
</evidence>
<evidence type="ECO:0000256" key="3">
    <source>
        <dbReference type="ARBA" id="ARBA00022737"/>
    </source>
</evidence>
<dbReference type="InterPro" id="IPR010043">
    <property type="entry name" value="UTase/UR"/>
</dbReference>
<keyword evidence="4" id="KW-0378">Hydrolase</keyword>
<evidence type="ECO:0000256" key="2">
    <source>
        <dbReference type="ARBA" id="ARBA00022695"/>
    </source>
</evidence>
<evidence type="ECO:0000256" key="6">
    <source>
        <dbReference type="ARBA" id="ARBA00023268"/>
    </source>
</evidence>
<dbReference type="InterPro" id="IPR003607">
    <property type="entry name" value="HD/PDEase_dom"/>
</dbReference>
<dbReference type="Gene3D" id="1.10.3090.10">
    <property type="entry name" value="cca-adding enzyme, domain 2"/>
    <property type="match status" value="1"/>
</dbReference>
<feature type="domain" description="ACT" evidence="7">
    <location>
        <begin position="694"/>
        <end position="767"/>
    </location>
</feature>
<dbReference type="InterPro" id="IPR002912">
    <property type="entry name" value="ACT_dom"/>
</dbReference>
<dbReference type="PANTHER" id="PTHR47320:SF1">
    <property type="entry name" value="BIFUNCTIONAL URIDYLYLTRANSFERASE_URIDYLYL-REMOVING ENZYME"/>
    <property type="match status" value="1"/>
</dbReference>
<dbReference type="CDD" id="cd04899">
    <property type="entry name" value="ACT_ACR-UUR-like_2"/>
    <property type="match status" value="1"/>
</dbReference>